<evidence type="ECO:0000256" key="1">
    <source>
        <dbReference type="ARBA" id="ARBA00023015"/>
    </source>
</evidence>
<dbReference type="EMBL" id="JBIAQY010000002">
    <property type="protein sequence ID" value="MFF3567486.1"/>
    <property type="molecule type" value="Genomic_DNA"/>
</dbReference>
<gene>
    <name evidence="5" type="ORF">ACFYXQ_06850</name>
</gene>
<dbReference type="SUPFAM" id="SSF46785">
    <property type="entry name" value="Winged helix' DNA-binding domain"/>
    <property type="match status" value="1"/>
</dbReference>
<dbReference type="SMART" id="SM00895">
    <property type="entry name" value="FCD"/>
    <property type="match status" value="1"/>
</dbReference>
<dbReference type="InterPro" id="IPR008920">
    <property type="entry name" value="TF_FadR/GntR_C"/>
</dbReference>
<feature type="domain" description="HTH gntR-type" evidence="4">
    <location>
        <begin position="21"/>
        <end position="88"/>
    </location>
</feature>
<dbReference type="InterPro" id="IPR000524">
    <property type="entry name" value="Tscrpt_reg_HTH_GntR"/>
</dbReference>
<dbReference type="SUPFAM" id="SSF48008">
    <property type="entry name" value="GntR ligand-binding domain-like"/>
    <property type="match status" value="1"/>
</dbReference>
<keyword evidence="6" id="KW-1185">Reference proteome</keyword>
<evidence type="ECO:0000256" key="3">
    <source>
        <dbReference type="ARBA" id="ARBA00023163"/>
    </source>
</evidence>
<dbReference type="PANTHER" id="PTHR43537">
    <property type="entry name" value="TRANSCRIPTIONAL REGULATOR, GNTR FAMILY"/>
    <property type="match status" value="1"/>
</dbReference>
<dbReference type="PANTHER" id="PTHR43537:SF49">
    <property type="entry name" value="TRANSCRIPTIONAL REGULATORY PROTEIN"/>
    <property type="match status" value="1"/>
</dbReference>
<dbReference type="Pfam" id="PF07729">
    <property type="entry name" value="FCD"/>
    <property type="match status" value="1"/>
</dbReference>
<dbReference type="RefSeq" id="WP_083895807.1">
    <property type="nucleotide sequence ID" value="NZ_JBIAQY010000002.1"/>
</dbReference>
<evidence type="ECO:0000313" key="5">
    <source>
        <dbReference type="EMBL" id="MFF3567486.1"/>
    </source>
</evidence>
<protein>
    <submittedName>
        <fullName evidence="5">GntR family transcriptional regulator</fullName>
    </submittedName>
</protein>
<dbReference type="Proteomes" id="UP001601992">
    <property type="component" value="Unassembled WGS sequence"/>
</dbReference>
<dbReference type="InterPro" id="IPR036388">
    <property type="entry name" value="WH-like_DNA-bd_sf"/>
</dbReference>
<reference evidence="5 6" key="1">
    <citation type="submission" date="2024-10" db="EMBL/GenBank/DDBJ databases">
        <title>The Natural Products Discovery Center: Release of the First 8490 Sequenced Strains for Exploring Actinobacteria Biosynthetic Diversity.</title>
        <authorList>
            <person name="Kalkreuter E."/>
            <person name="Kautsar S.A."/>
            <person name="Yang D."/>
            <person name="Bader C.D."/>
            <person name="Teijaro C.N."/>
            <person name="Fluegel L."/>
            <person name="Davis C.M."/>
            <person name="Simpson J.R."/>
            <person name="Lauterbach L."/>
            <person name="Steele A.D."/>
            <person name="Gui C."/>
            <person name="Meng S."/>
            <person name="Li G."/>
            <person name="Viehrig K."/>
            <person name="Ye F."/>
            <person name="Su P."/>
            <person name="Kiefer A.F."/>
            <person name="Nichols A."/>
            <person name="Cepeda A.J."/>
            <person name="Yan W."/>
            <person name="Fan B."/>
            <person name="Jiang Y."/>
            <person name="Adhikari A."/>
            <person name="Zheng C.-J."/>
            <person name="Schuster L."/>
            <person name="Cowan T.M."/>
            <person name="Smanski M.J."/>
            <person name="Chevrette M.G."/>
            <person name="De Carvalho L.P.S."/>
            <person name="Shen B."/>
        </authorList>
    </citation>
    <scope>NUCLEOTIDE SEQUENCE [LARGE SCALE GENOMIC DNA]</scope>
    <source>
        <strain evidence="5 6">NPDC002593</strain>
    </source>
</reference>
<dbReference type="SMART" id="SM00345">
    <property type="entry name" value="HTH_GNTR"/>
    <property type="match status" value="1"/>
</dbReference>
<organism evidence="5 6">
    <name type="scientific">Nocardia jiangxiensis</name>
    <dbReference type="NCBI Taxonomy" id="282685"/>
    <lineage>
        <taxon>Bacteria</taxon>
        <taxon>Bacillati</taxon>
        <taxon>Actinomycetota</taxon>
        <taxon>Actinomycetes</taxon>
        <taxon>Mycobacteriales</taxon>
        <taxon>Nocardiaceae</taxon>
        <taxon>Nocardia</taxon>
    </lineage>
</organism>
<dbReference type="InterPro" id="IPR011711">
    <property type="entry name" value="GntR_C"/>
</dbReference>
<dbReference type="Gene3D" id="1.10.10.10">
    <property type="entry name" value="Winged helix-like DNA-binding domain superfamily/Winged helix DNA-binding domain"/>
    <property type="match status" value="1"/>
</dbReference>
<keyword evidence="1" id="KW-0805">Transcription regulation</keyword>
<comment type="caution">
    <text evidence="5">The sequence shown here is derived from an EMBL/GenBank/DDBJ whole genome shotgun (WGS) entry which is preliminary data.</text>
</comment>
<dbReference type="Gene3D" id="1.20.120.530">
    <property type="entry name" value="GntR ligand-binding domain-like"/>
    <property type="match status" value="1"/>
</dbReference>
<dbReference type="InterPro" id="IPR036390">
    <property type="entry name" value="WH_DNA-bd_sf"/>
</dbReference>
<name>A0ABW6RX02_9NOCA</name>
<dbReference type="CDD" id="cd07377">
    <property type="entry name" value="WHTH_GntR"/>
    <property type="match status" value="1"/>
</dbReference>
<evidence type="ECO:0000259" key="4">
    <source>
        <dbReference type="PROSITE" id="PS50949"/>
    </source>
</evidence>
<accession>A0ABW6RX02</accession>
<sequence length="231" mass="24776">MADMREAWPVAGVPAPDSGTGTIRERVARLLRERILTGALPPGSRIDLNAVAAEFDTSRTPVREACLELTHDGLVRVAPRSGVVVLGVPPEAILENFAVMAALAGVAAGWAADRITPDELRRVRELKVEVAIAVRSGDDVATPNWMFHREINKACKSPRLLSMLGMAGRMIPAGFLEAFPEHSPCSLEEHDALVRALADHDGAAAREITEKHLASAAQLLSSRVSALTDEQ</sequence>
<evidence type="ECO:0000256" key="2">
    <source>
        <dbReference type="ARBA" id="ARBA00023125"/>
    </source>
</evidence>
<keyword evidence="2" id="KW-0238">DNA-binding</keyword>
<dbReference type="Pfam" id="PF00392">
    <property type="entry name" value="GntR"/>
    <property type="match status" value="1"/>
</dbReference>
<evidence type="ECO:0000313" key="6">
    <source>
        <dbReference type="Proteomes" id="UP001601992"/>
    </source>
</evidence>
<proteinExistence type="predicted"/>
<keyword evidence="3" id="KW-0804">Transcription</keyword>
<dbReference type="PROSITE" id="PS50949">
    <property type="entry name" value="HTH_GNTR"/>
    <property type="match status" value="1"/>
</dbReference>